<evidence type="ECO:0000313" key="5">
    <source>
        <dbReference type="Proteomes" id="UP000054248"/>
    </source>
</evidence>
<keyword evidence="2" id="KW-0677">Repeat</keyword>
<accession>A0A0C3Q6S0</accession>
<feature type="compositionally biased region" description="Low complexity" evidence="3">
    <location>
        <begin position="957"/>
        <end position="966"/>
    </location>
</feature>
<reference evidence="5" key="2">
    <citation type="submission" date="2015-01" db="EMBL/GenBank/DDBJ databases">
        <title>Evolutionary Origins and Diversification of the Mycorrhizal Mutualists.</title>
        <authorList>
            <consortium name="DOE Joint Genome Institute"/>
            <consortium name="Mycorrhizal Genomics Consortium"/>
            <person name="Kohler A."/>
            <person name="Kuo A."/>
            <person name="Nagy L.G."/>
            <person name="Floudas D."/>
            <person name="Copeland A."/>
            <person name="Barry K.W."/>
            <person name="Cichocki N."/>
            <person name="Veneault-Fourrey C."/>
            <person name="LaButti K."/>
            <person name="Lindquist E.A."/>
            <person name="Lipzen A."/>
            <person name="Lundell T."/>
            <person name="Morin E."/>
            <person name="Murat C."/>
            <person name="Riley R."/>
            <person name="Ohm R."/>
            <person name="Sun H."/>
            <person name="Tunlid A."/>
            <person name="Henrissat B."/>
            <person name="Grigoriev I.V."/>
            <person name="Hibbett D.S."/>
            <person name="Martin F."/>
        </authorList>
    </citation>
    <scope>NUCLEOTIDE SEQUENCE [LARGE SCALE GENOMIC DNA]</scope>
    <source>
        <strain evidence="5">MUT 4182</strain>
    </source>
</reference>
<feature type="region of interest" description="Disordered" evidence="3">
    <location>
        <begin position="752"/>
        <end position="821"/>
    </location>
</feature>
<dbReference type="HOGENOM" id="CLU_006272_0_0_1"/>
<dbReference type="Gene3D" id="3.80.10.10">
    <property type="entry name" value="Ribonuclease Inhibitor"/>
    <property type="match status" value="1"/>
</dbReference>
<dbReference type="Proteomes" id="UP000054248">
    <property type="component" value="Unassembled WGS sequence"/>
</dbReference>
<organism evidence="4 5">
    <name type="scientific">Tulasnella calospora MUT 4182</name>
    <dbReference type="NCBI Taxonomy" id="1051891"/>
    <lineage>
        <taxon>Eukaryota</taxon>
        <taxon>Fungi</taxon>
        <taxon>Dikarya</taxon>
        <taxon>Basidiomycota</taxon>
        <taxon>Agaricomycotina</taxon>
        <taxon>Agaricomycetes</taxon>
        <taxon>Cantharellales</taxon>
        <taxon>Tulasnellaceae</taxon>
        <taxon>Tulasnella</taxon>
    </lineage>
</organism>
<dbReference type="EMBL" id="KN823215">
    <property type="protein sequence ID" value="KIO19561.1"/>
    <property type="molecule type" value="Genomic_DNA"/>
</dbReference>
<feature type="compositionally biased region" description="Polar residues" evidence="3">
    <location>
        <begin position="709"/>
        <end position="719"/>
    </location>
</feature>
<evidence type="ECO:0008006" key="6">
    <source>
        <dbReference type="Google" id="ProtNLM"/>
    </source>
</evidence>
<dbReference type="InterPro" id="IPR032675">
    <property type="entry name" value="LRR_dom_sf"/>
</dbReference>
<dbReference type="GO" id="GO:0005737">
    <property type="term" value="C:cytoplasm"/>
    <property type="evidence" value="ECO:0007669"/>
    <property type="project" value="TreeGrafter"/>
</dbReference>
<proteinExistence type="predicted"/>
<feature type="region of interest" description="Disordered" evidence="3">
    <location>
        <begin position="321"/>
        <end position="351"/>
    </location>
</feature>
<dbReference type="AlphaFoldDB" id="A0A0C3Q6S0"/>
<feature type="region of interest" description="Disordered" evidence="3">
    <location>
        <begin position="957"/>
        <end position="1038"/>
    </location>
</feature>
<feature type="compositionally biased region" description="Low complexity" evidence="3">
    <location>
        <begin position="753"/>
        <end position="775"/>
    </location>
</feature>
<dbReference type="STRING" id="1051891.A0A0C3Q6S0"/>
<feature type="compositionally biased region" description="Basic and acidic residues" evidence="3">
    <location>
        <begin position="421"/>
        <end position="430"/>
    </location>
</feature>
<keyword evidence="1" id="KW-0433">Leucine-rich repeat</keyword>
<evidence type="ECO:0000256" key="2">
    <source>
        <dbReference type="ARBA" id="ARBA00022737"/>
    </source>
</evidence>
<sequence length="1038" mass="112563">MQGVIEVEHVWSNRVELTGGPALERRLDELITLSLPRSSTDSNFRFTKMVHPPASPGGTERGPLNHKHINEALLASTDHGQTLDFSHKHITEIKDDATRELARIGKEDDDDEGCVTRRVAIALVFNDLTSLPTSFTLILRLRYLNLRSNFFAIFPEVLCNLPSLEILDISRNKLRRMPPRPGTLKNLRVFSFTRNKVERIPTYFAEFNRLRMLKIEHNPIEWPPGKVLRRTEDGDEAMEHWIRDLQAWLRANPEDEHQTQMARPEASASLNRGPQADLILPSDDVTPRSNGTSVGMMAISHSRDPSEESMVSNKNINRTARVPDFSLDPSPQVAAGTSPFSNMPSSSLGGSSSLAPHHGDYFMNSHRDDIQAGTIHGRNASASFMGGRSASAGSGLLVKKSLPDLRSVHLNGVVNRSGQQRRGEKTRGSDEPAVPPLSSHQPPRDVNGHPRPTTRGTIGPSPPAIGPAMDAERHSYFKRYSTLPSSSVSKTIPEGMLKTVDAIRGIFFAVGQMHSAIQHYTLFGTDERQASGVLGRLMNGAHEFMAKLMTALDRFDSLSRRVLPPPGVCRELIEACRDTVTLAVKVVGVLGAQLKVLAGTDDLRFARTSLLMLYGAMAEVSNSWQALAPNLEAIQPLLQEYRAPPVSRSHAASSSTPGRSKITPIAESPASPPRTLRSPNVPYAAGAKRVGRRNGGSFSYKDLEIGKSLATTSPPSTAGETAPPSMSSSTSSSTSTLVNGASGALKSALRNNTSQTTITPSSSPSLSSSLSGQSSVPTHSRDNSASSGSTAVRGTPIPSATPRPTPPSLARSRTSDLPGSAQLVDRDMLATMDQTCDIALEACTLVEQEFFPDGNDDYSELKEGVYRAREVTTTLKQDIEGVRSGYLESERKALYDHAQSFAKAITNLAVLLKKDIARCSPSLKQHIAKLINSTKDYTMLLAVSSFAPATRPFSPAFAPSSSLPTSDRTHLGPSALGRSRSATATQELTPKAASPQHTGAPWSAMPHQTFRVPQIPPPSSSLVSQRFDEEDEGPYRRV</sequence>
<feature type="compositionally biased region" description="Polar residues" evidence="3">
    <location>
        <begin position="783"/>
        <end position="792"/>
    </location>
</feature>
<name>A0A0C3Q6S0_9AGAM</name>
<dbReference type="OrthoDB" id="1394818at2759"/>
<evidence type="ECO:0000256" key="3">
    <source>
        <dbReference type="SAM" id="MobiDB-lite"/>
    </source>
</evidence>
<protein>
    <recommendedName>
        <fullName evidence="6">RAM signaling network component</fullName>
    </recommendedName>
</protein>
<dbReference type="InterPro" id="IPR019487">
    <property type="entry name" value="RAM_signalling_pathway_SOG2"/>
</dbReference>
<feature type="region of interest" description="Disordered" evidence="3">
    <location>
        <begin position="409"/>
        <end position="469"/>
    </location>
</feature>
<evidence type="ECO:0000313" key="4">
    <source>
        <dbReference type="EMBL" id="KIO19561.1"/>
    </source>
</evidence>
<dbReference type="Pfam" id="PF10428">
    <property type="entry name" value="SOG2"/>
    <property type="match status" value="1"/>
</dbReference>
<evidence type="ECO:0000256" key="1">
    <source>
        <dbReference type="ARBA" id="ARBA00022614"/>
    </source>
</evidence>
<gene>
    <name evidence="4" type="ORF">M407DRAFT_30795</name>
</gene>
<feature type="region of interest" description="Disordered" evidence="3">
    <location>
        <begin position="253"/>
        <end position="291"/>
    </location>
</feature>
<dbReference type="InterPro" id="IPR050216">
    <property type="entry name" value="LRR_domain-containing"/>
</dbReference>
<dbReference type="PANTHER" id="PTHR48051:SF1">
    <property type="entry name" value="RAS SUPPRESSOR PROTEIN 1"/>
    <property type="match status" value="1"/>
</dbReference>
<keyword evidence="5" id="KW-1185">Reference proteome</keyword>
<feature type="compositionally biased region" description="Low complexity" evidence="3">
    <location>
        <begin position="725"/>
        <end position="736"/>
    </location>
</feature>
<dbReference type="PANTHER" id="PTHR48051">
    <property type="match status" value="1"/>
</dbReference>
<reference evidence="4 5" key="1">
    <citation type="submission" date="2014-04" db="EMBL/GenBank/DDBJ databases">
        <authorList>
            <consortium name="DOE Joint Genome Institute"/>
            <person name="Kuo A."/>
            <person name="Girlanda M."/>
            <person name="Perotto S."/>
            <person name="Kohler A."/>
            <person name="Nagy L.G."/>
            <person name="Floudas D."/>
            <person name="Copeland A."/>
            <person name="Barry K.W."/>
            <person name="Cichocki N."/>
            <person name="Veneault-Fourrey C."/>
            <person name="LaButti K."/>
            <person name="Lindquist E.A."/>
            <person name="Lipzen A."/>
            <person name="Lundell T."/>
            <person name="Morin E."/>
            <person name="Murat C."/>
            <person name="Sun H."/>
            <person name="Tunlid A."/>
            <person name="Henrissat B."/>
            <person name="Grigoriev I.V."/>
            <person name="Hibbett D.S."/>
            <person name="Martin F."/>
            <person name="Nordberg H.P."/>
            <person name="Cantor M.N."/>
            <person name="Hua S.X."/>
        </authorList>
    </citation>
    <scope>NUCLEOTIDE SEQUENCE [LARGE SCALE GENOMIC DNA]</scope>
    <source>
        <strain evidence="4 5">MUT 4182</strain>
    </source>
</reference>
<dbReference type="SUPFAM" id="SSF52058">
    <property type="entry name" value="L domain-like"/>
    <property type="match status" value="1"/>
</dbReference>
<feature type="region of interest" description="Disordered" evidence="3">
    <location>
        <begin position="645"/>
        <end position="740"/>
    </location>
</feature>